<dbReference type="InterPro" id="IPR045865">
    <property type="entry name" value="ACT-like_dom_sf"/>
</dbReference>
<dbReference type="InterPro" id="IPR050812">
    <property type="entry name" value="Preph/Arog_dehydrog"/>
</dbReference>
<dbReference type="Gene3D" id="1.10.3660.10">
    <property type="entry name" value="6-phosphogluconate dehydrogenase C-terminal like domain"/>
    <property type="match status" value="1"/>
</dbReference>
<dbReference type="CDD" id="cd04909">
    <property type="entry name" value="ACT_PDH-BS"/>
    <property type="match status" value="1"/>
</dbReference>
<dbReference type="FunFam" id="1.10.3660.10:FF:000003">
    <property type="entry name" value="Prephenate dehydrogenase"/>
    <property type="match status" value="1"/>
</dbReference>
<dbReference type="Gene3D" id="3.40.50.720">
    <property type="entry name" value="NAD(P)-binding Rossmann-like Domain"/>
    <property type="match status" value="1"/>
</dbReference>
<evidence type="ECO:0000256" key="1">
    <source>
        <dbReference type="ARBA" id="ARBA00005067"/>
    </source>
</evidence>
<evidence type="ECO:0000313" key="14">
    <source>
        <dbReference type="Proteomes" id="UP000051621"/>
    </source>
</evidence>
<dbReference type="Pfam" id="PF02153">
    <property type="entry name" value="PDH_N"/>
    <property type="match status" value="1"/>
</dbReference>
<dbReference type="UniPathway" id="UPA00122">
    <property type="reaction ID" value="UER00961"/>
</dbReference>
<dbReference type="PANTHER" id="PTHR21363:SF0">
    <property type="entry name" value="PREPHENATE DEHYDROGENASE [NADP(+)]"/>
    <property type="match status" value="1"/>
</dbReference>
<gene>
    <name evidence="13" type="ORF">FC81_GL001695</name>
</gene>
<dbReference type="SUPFAM" id="SSF48179">
    <property type="entry name" value="6-phosphogluconate dehydrogenase C-terminal domain-like"/>
    <property type="match status" value="1"/>
</dbReference>
<dbReference type="PROSITE" id="PS51176">
    <property type="entry name" value="PDH_ADH"/>
    <property type="match status" value="1"/>
</dbReference>
<keyword evidence="5" id="KW-0827">Tyrosine biosynthesis</keyword>
<comment type="catalytic activity">
    <reaction evidence="10">
        <text>prephenate + NAD(+) = 3-(4-hydroxyphenyl)pyruvate + CO2 + NADH</text>
        <dbReference type="Rhea" id="RHEA:13869"/>
        <dbReference type="ChEBI" id="CHEBI:16526"/>
        <dbReference type="ChEBI" id="CHEBI:29934"/>
        <dbReference type="ChEBI" id="CHEBI:36242"/>
        <dbReference type="ChEBI" id="CHEBI:57540"/>
        <dbReference type="ChEBI" id="CHEBI:57945"/>
        <dbReference type="EC" id="1.3.1.12"/>
    </reaction>
</comment>
<dbReference type="Pfam" id="PF20463">
    <property type="entry name" value="PDH_C"/>
    <property type="match status" value="1"/>
</dbReference>
<dbReference type="NCBIfam" id="NF005107">
    <property type="entry name" value="PRK06545.1-5"/>
    <property type="match status" value="1"/>
</dbReference>
<dbReference type="EMBL" id="AZEF01000032">
    <property type="protein sequence ID" value="KRL00862.1"/>
    <property type="molecule type" value="Genomic_DNA"/>
</dbReference>
<keyword evidence="7" id="KW-0560">Oxidoreductase</keyword>
<dbReference type="EC" id="1.3.1.12" evidence="3"/>
<dbReference type="InterPro" id="IPR046826">
    <property type="entry name" value="PDH_N"/>
</dbReference>
<dbReference type="GO" id="GO:0006571">
    <property type="term" value="P:tyrosine biosynthetic process"/>
    <property type="evidence" value="ECO:0007669"/>
    <property type="project" value="UniProtKB-UniPathway"/>
</dbReference>
<accession>A0A0R1LZ66</accession>
<dbReference type="InterPro" id="IPR036291">
    <property type="entry name" value="NAD(P)-bd_dom_sf"/>
</dbReference>
<evidence type="ECO:0000256" key="4">
    <source>
        <dbReference type="ARBA" id="ARBA00016891"/>
    </source>
</evidence>
<sequence length="364" mass="40127">MTTIFIKGLGLIGSSLTRAIRKRHPTFTIIGNDADPQTTAYALKHHLIDQSTRELTAAVAADFIILATPVTEIINDLQQLAQLPLKKSVIITDVGSTKQAVLKAALPLQEKGITFIGGHPMAGSHKTGVTAGRADLFENAFYFMIKTKVPDDAYLALQNLLQGAHVKWLLLSAQEHDQLVGQISHLPHVIAAALVNQTQVFFADSPLGMRMAAGGFKSITRIASSDPTMWSSILQSNSAIIIQQISQYVNELQKIQKAIMEDDHDQIFSFFKTAKNSRDELGPEKVGQLPNFFDLFINIPDQVGALAAITQLLALNKINLVNIHILEIREDLDGVLQLTFMRENDRAQAVKILTHAHYTILRKD</sequence>
<evidence type="ECO:0000256" key="9">
    <source>
        <dbReference type="ARBA" id="ARBA00023141"/>
    </source>
</evidence>
<keyword evidence="9" id="KW-0057">Aromatic amino acid biosynthesis</keyword>
<protein>
    <recommendedName>
        <fullName evidence="4">Prephenate dehydrogenase</fullName>
        <ecNumber evidence="3">1.3.1.12</ecNumber>
    </recommendedName>
</protein>
<feature type="domain" description="ACT" evidence="12">
    <location>
        <begin position="294"/>
        <end position="364"/>
    </location>
</feature>
<comment type="caution">
    <text evidence="13">The sequence shown here is derived from an EMBL/GenBank/DDBJ whole genome shotgun (WGS) entry which is preliminary data.</text>
</comment>
<dbReference type="Proteomes" id="UP000051621">
    <property type="component" value="Unassembled WGS sequence"/>
</dbReference>
<dbReference type="SUPFAM" id="SSF55021">
    <property type="entry name" value="ACT-like"/>
    <property type="match status" value="1"/>
</dbReference>
<dbReference type="InterPro" id="IPR046825">
    <property type="entry name" value="PDH_C"/>
</dbReference>
<dbReference type="GO" id="GO:0008977">
    <property type="term" value="F:prephenate dehydrogenase (NAD+) activity"/>
    <property type="evidence" value="ECO:0007669"/>
    <property type="project" value="UniProtKB-EC"/>
</dbReference>
<dbReference type="InterPro" id="IPR008927">
    <property type="entry name" value="6-PGluconate_DH-like_C_sf"/>
</dbReference>
<dbReference type="AlphaFoldDB" id="A0A0R1LZ66"/>
<dbReference type="PROSITE" id="PS51671">
    <property type="entry name" value="ACT"/>
    <property type="match status" value="1"/>
</dbReference>
<organism evidence="13 14">
    <name type="scientific">Liquorilactobacillus capillatus DSM 19910</name>
    <dbReference type="NCBI Taxonomy" id="1423731"/>
    <lineage>
        <taxon>Bacteria</taxon>
        <taxon>Bacillati</taxon>
        <taxon>Bacillota</taxon>
        <taxon>Bacilli</taxon>
        <taxon>Lactobacillales</taxon>
        <taxon>Lactobacillaceae</taxon>
        <taxon>Liquorilactobacillus</taxon>
    </lineage>
</organism>
<dbReference type="SUPFAM" id="SSF51735">
    <property type="entry name" value="NAD(P)-binding Rossmann-fold domains"/>
    <property type="match status" value="1"/>
</dbReference>
<comment type="similarity">
    <text evidence="2">Belongs to the prephenate/arogenate dehydrogenase family.</text>
</comment>
<evidence type="ECO:0000256" key="8">
    <source>
        <dbReference type="ARBA" id="ARBA00023027"/>
    </source>
</evidence>
<evidence type="ECO:0000256" key="6">
    <source>
        <dbReference type="ARBA" id="ARBA00022605"/>
    </source>
</evidence>
<comment type="pathway">
    <text evidence="1">Amino-acid biosynthesis; L-tyrosine biosynthesis; (4-hydroxyphenyl)pyruvate from prephenate (NAD(+) route): step 1/1.</text>
</comment>
<keyword evidence="8" id="KW-0520">NAD</keyword>
<dbReference type="GO" id="GO:0004665">
    <property type="term" value="F:prephenate dehydrogenase (NADP+) activity"/>
    <property type="evidence" value="ECO:0007669"/>
    <property type="project" value="InterPro"/>
</dbReference>
<evidence type="ECO:0000259" key="11">
    <source>
        <dbReference type="PROSITE" id="PS51176"/>
    </source>
</evidence>
<dbReference type="InterPro" id="IPR002912">
    <property type="entry name" value="ACT_dom"/>
</dbReference>
<dbReference type="PATRIC" id="fig|1423731.3.peg.1736"/>
<evidence type="ECO:0000313" key="13">
    <source>
        <dbReference type="EMBL" id="KRL00862.1"/>
    </source>
</evidence>
<evidence type="ECO:0000256" key="2">
    <source>
        <dbReference type="ARBA" id="ARBA00007964"/>
    </source>
</evidence>
<dbReference type="Pfam" id="PF01842">
    <property type="entry name" value="ACT"/>
    <property type="match status" value="1"/>
</dbReference>
<dbReference type="RefSeq" id="WP_057745388.1">
    <property type="nucleotide sequence ID" value="NZ_AZEF01000032.1"/>
</dbReference>
<dbReference type="FunFam" id="3.40.50.720:FF:000208">
    <property type="entry name" value="Prephenate dehydrogenase"/>
    <property type="match status" value="1"/>
</dbReference>
<evidence type="ECO:0000256" key="7">
    <source>
        <dbReference type="ARBA" id="ARBA00023002"/>
    </source>
</evidence>
<keyword evidence="14" id="KW-1185">Reference proteome</keyword>
<dbReference type="InterPro" id="IPR003099">
    <property type="entry name" value="Prephen_DH"/>
</dbReference>
<reference evidence="13 14" key="1">
    <citation type="journal article" date="2015" name="Genome Announc.">
        <title>Expanding the biotechnology potential of lactobacilli through comparative genomics of 213 strains and associated genera.</title>
        <authorList>
            <person name="Sun Z."/>
            <person name="Harris H.M."/>
            <person name="McCann A."/>
            <person name="Guo C."/>
            <person name="Argimon S."/>
            <person name="Zhang W."/>
            <person name="Yang X."/>
            <person name="Jeffery I.B."/>
            <person name="Cooney J.C."/>
            <person name="Kagawa T.F."/>
            <person name="Liu W."/>
            <person name="Song Y."/>
            <person name="Salvetti E."/>
            <person name="Wrobel A."/>
            <person name="Rasinkangas P."/>
            <person name="Parkhill J."/>
            <person name="Rea M.C."/>
            <person name="O'Sullivan O."/>
            <person name="Ritari J."/>
            <person name="Douillard F.P."/>
            <person name="Paul Ross R."/>
            <person name="Yang R."/>
            <person name="Briner A.E."/>
            <person name="Felis G.E."/>
            <person name="de Vos W.M."/>
            <person name="Barrangou R."/>
            <person name="Klaenhammer T.R."/>
            <person name="Caufield P.W."/>
            <person name="Cui Y."/>
            <person name="Zhang H."/>
            <person name="O'Toole P.W."/>
        </authorList>
    </citation>
    <scope>NUCLEOTIDE SEQUENCE [LARGE SCALE GENOMIC DNA]</scope>
    <source>
        <strain evidence="13 14">DSM 19910</strain>
    </source>
</reference>
<feature type="domain" description="Prephenate/arogenate dehydrogenase" evidence="11">
    <location>
        <begin position="2"/>
        <end position="289"/>
    </location>
</feature>
<keyword evidence="6" id="KW-0028">Amino-acid biosynthesis</keyword>
<name>A0A0R1LZ66_9LACO</name>
<dbReference type="GO" id="GO:0070403">
    <property type="term" value="F:NAD+ binding"/>
    <property type="evidence" value="ECO:0007669"/>
    <property type="project" value="InterPro"/>
</dbReference>
<evidence type="ECO:0000256" key="10">
    <source>
        <dbReference type="ARBA" id="ARBA00049260"/>
    </source>
</evidence>
<evidence type="ECO:0000256" key="3">
    <source>
        <dbReference type="ARBA" id="ARBA00012068"/>
    </source>
</evidence>
<evidence type="ECO:0000259" key="12">
    <source>
        <dbReference type="PROSITE" id="PS51671"/>
    </source>
</evidence>
<proteinExistence type="inferred from homology"/>
<dbReference type="OrthoDB" id="9802008at2"/>
<dbReference type="STRING" id="1423731.FC81_GL001695"/>
<dbReference type="PANTHER" id="PTHR21363">
    <property type="entry name" value="PREPHENATE DEHYDROGENASE"/>
    <property type="match status" value="1"/>
</dbReference>
<evidence type="ECO:0000256" key="5">
    <source>
        <dbReference type="ARBA" id="ARBA00022498"/>
    </source>
</evidence>